<accession>A0A0D2X1F0</accession>
<evidence type="ECO:0000313" key="3">
    <source>
        <dbReference type="Proteomes" id="UP000008743"/>
    </source>
</evidence>
<gene>
    <name evidence="2" type="ORF">CAOG_001962</name>
</gene>
<proteinExistence type="predicted"/>
<name>A0A0D2X1F0_CAPO3</name>
<feature type="region of interest" description="Disordered" evidence="1">
    <location>
        <begin position="47"/>
        <end position="108"/>
    </location>
</feature>
<dbReference type="Proteomes" id="UP000008743">
    <property type="component" value="Unassembled WGS sequence"/>
</dbReference>
<dbReference type="AlphaFoldDB" id="A0A0D2X1F0"/>
<dbReference type="RefSeq" id="XP_004364830.2">
    <property type="nucleotide sequence ID" value="XM_004364773.2"/>
</dbReference>
<keyword evidence="3" id="KW-1185">Reference proteome</keyword>
<feature type="compositionally biased region" description="Low complexity" evidence="1">
    <location>
        <begin position="202"/>
        <end position="211"/>
    </location>
</feature>
<feature type="compositionally biased region" description="Polar residues" evidence="1">
    <location>
        <begin position="87"/>
        <end position="98"/>
    </location>
</feature>
<protein>
    <submittedName>
        <fullName evidence="2">Uncharacterized protein</fullName>
    </submittedName>
</protein>
<dbReference type="OrthoDB" id="5563016at2759"/>
<evidence type="ECO:0000256" key="1">
    <source>
        <dbReference type="SAM" id="MobiDB-lite"/>
    </source>
</evidence>
<reference evidence="3" key="1">
    <citation type="submission" date="2011-02" db="EMBL/GenBank/DDBJ databases">
        <title>The Genome Sequence of Capsaspora owczarzaki ATCC 30864.</title>
        <authorList>
            <person name="Russ C."/>
            <person name="Cuomo C."/>
            <person name="Burger G."/>
            <person name="Gray M.W."/>
            <person name="Holland P.W.H."/>
            <person name="King N."/>
            <person name="Lang F.B.F."/>
            <person name="Roger A.J."/>
            <person name="Ruiz-Trillo I."/>
            <person name="Young S.K."/>
            <person name="Zeng Q."/>
            <person name="Gargeya S."/>
            <person name="Alvarado L."/>
            <person name="Berlin A."/>
            <person name="Chapman S.B."/>
            <person name="Chen Z."/>
            <person name="Freedman E."/>
            <person name="Gellesch M."/>
            <person name="Goldberg J."/>
            <person name="Griggs A."/>
            <person name="Gujja S."/>
            <person name="Heilman E."/>
            <person name="Heiman D."/>
            <person name="Howarth C."/>
            <person name="Mehta T."/>
            <person name="Neiman D."/>
            <person name="Pearson M."/>
            <person name="Roberts A."/>
            <person name="Saif S."/>
            <person name="Shea T."/>
            <person name="Shenoy N."/>
            <person name="Sisk P."/>
            <person name="Stolte C."/>
            <person name="Sykes S."/>
            <person name="White J."/>
            <person name="Yandava C."/>
            <person name="Haas B."/>
            <person name="Nusbaum C."/>
            <person name="Birren B."/>
        </authorList>
    </citation>
    <scope>NUCLEOTIDE SEQUENCE</scope>
    <source>
        <strain evidence="3">ATCC 30864</strain>
    </source>
</reference>
<dbReference type="EMBL" id="KE346361">
    <property type="protein sequence ID" value="KJE90694.1"/>
    <property type="molecule type" value="Genomic_DNA"/>
</dbReference>
<dbReference type="InParanoid" id="A0A0D2X1F0"/>
<organism evidence="2 3">
    <name type="scientific">Capsaspora owczarzaki (strain ATCC 30864)</name>
    <dbReference type="NCBI Taxonomy" id="595528"/>
    <lineage>
        <taxon>Eukaryota</taxon>
        <taxon>Filasterea</taxon>
        <taxon>Capsaspora</taxon>
    </lineage>
</organism>
<feature type="region of interest" description="Disordered" evidence="1">
    <location>
        <begin position="196"/>
        <end position="224"/>
    </location>
</feature>
<sequence length="294" mass="32144">MQAMVCNRVELSNVFSVSNNSSPQNDTMNSLTSRRFSDPVQFRRHRQLVQSHSVHPETSVGQAMAQQWPVAAPKSSDSNNNNNNNNASDHTPSLSSSRLAKPSLSALSEEDAAQMIALSNNPTATELCEAGGDTQRESDAIPMQSNCIDDFHNESELSTVSSPTAASSRSCEATSQQDDDCHSFATSDMHVALGDASSFGLSNRPQRSSSAPPQPALIQSRPSSSSCRIQRRVSFSDTVNVHQTYTPTDYDRTMVALGSLTPAKIEEIRREIILFKYYEMAVHPSSVQHNAYMI</sequence>
<evidence type="ECO:0000313" key="2">
    <source>
        <dbReference type="EMBL" id="KJE90694.1"/>
    </source>
</evidence>